<reference evidence="2" key="1">
    <citation type="submission" date="2016-10" db="EMBL/GenBank/DDBJ databases">
        <authorList>
            <person name="Varghese N."/>
            <person name="Submissions S."/>
        </authorList>
    </citation>
    <scope>NUCLEOTIDE SEQUENCE [LARGE SCALE GENOMIC DNA]</scope>
    <source>
        <strain evidence="2">DSM 22376</strain>
    </source>
</reference>
<dbReference type="Proteomes" id="UP000198951">
    <property type="component" value="Unassembled WGS sequence"/>
</dbReference>
<keyword evidence="2" id="KW-1185">Reference proteome</keyword>
<evidence type="ECO:0000313" key="1">
    <source>
        <dbReference type="EMBL" id="SEA05026.1"/>
    </source>
</evidence>
<gene>
    <name evidence="1" type="ORF">SAMN05443667_101752</name>
</gene>
<sequence length="73" mass="8584">MTSVKSLNETIKTFRPQFRRVRNISLLLFKITNSILNFYHSKASELNQFLNAKIKAFTNKHEAVRKVHSSYLN</sequence>
<name>A0A1H3Y095_9FLAO</name>
<organism evidence="1 2">
    <name type="scientific">Flavobacterium gillisiae</name>
    <dbReference type="NCBI Taxonomy" id="150146"/>
    <lineage>
        <taxon>Bacteria</taxon>
        <taxon>Pseudomonadati</taxon>
        <taxon>Bacteroidota</taxon>
        <taxon>Flavobacteriia</taxon>
        <taxon>Flavobacteriales</taxon>
        <taxon>Flavobacteriaceae</taxon>
        <taxon>Flavobacterium</taxon>
    </lineage>
</organism>
<accession>A0A1H3Y095</accession>
<dbReference type="EMBL" id="FNRD01000001">
    <property type="protein sequence ID" value="SEA05026.1"/>
    <property type="molecule type" value="Genomic_DNA"/>
</dbReference>
<protein>
    <submittedName>
        <fullName evidence="1">Uncharacterized protein</fullName>
    </submittedName>
</protein>
<evidence type="ECO:0000313" key="2">
    <source>
        <dbReference type="Proteomes" id="UP000198951"/>
    </source>
</evidence>
<proteinExistence type="predicted"/>
<dbReference type="AlphaFoldDB" id="A0A1H3Y095"/>